<dbReference type="InterPro" id="IPR002156">
    <property type="entry name" value="RNaseH_domain"/>
</dbReference>
<dbReference type="EMBL" id="JABBWE010000002">
    <property type="protein sequence ID" value="KAG1806372.1"/>
    <property type="molecule type" value="Genomic_DNA"/>
</dbReference>
<keyword evidence="3" id="KW-1185">Reference proteome</keyword>
<dbReference type="GO" id="GO:0003676">
    <property type="term" value="F:nucleic acid binding"/>
    <property type="evidence" value="ECO:0007669"/>
    <property type="project" value="InterPro"/>
</dbReference>
<dbReference type="PROSITE" id="PS50879">
    <property type="entry name" value="RNASE_H_1"/>
    <property type="match status" value="1"/>
</dbReference>
<dbReference type="SUPFAM" id="SSF53098">
    <property type="entry name" value="Ribonuclease H-like"/>
    <property type="match status" value="1"/>
</dbReference>
<comment type="caution">
    <text evidence="2">The sequence shown here is derived from an EMBL/GenBank/DDBJ whole genome shotgun (WGS) entry which is preliminary data.</text>
</comment>
<protein>
    <recommendedName>
        <fullName evidence="1">RNase H type-1 domain-containing protein</fullName>
    </recommendedName>
</protein>
<dbReference type="InterPro" id="IPR012337">
    <property type="entry name" value="RNaseH-like_sf"/>
</dbReference>
<evidence type="ECO:0000259" key="1">
    <source>
        <dbReference type="PROSITE" id="PS50879"/>
    </source>
</evidence>
<dbReference type="RefSeq" id="XP_041166843.1">
    <property type="nucleotide sequence ID" value="XM_041296942.1"/>
</dbReference>
<accession>A0A9P7DYV6</accession>
<feature type="domain" description="RNase H type-1" evidence="1">
    <location>
        <begin position="1"/>
        <end position="27"/>
    </location>
</feature>
<sequence>LRIRWTPGHVDIEGNELADVEAKKAAGGHSSAPPVLPNCLRKHRHDGPNTIATLPCSKSALKQQYYNQLKKEGQTIMHESPRYPLPKKIDDGVPSNQFQKLVAGLPQRQASLLMQLRMGHAPLNKHLHRIKRAETPLCPAGETCEESVHYFLMSCTTYRTQRDALRRSIPNRAYHICSLLNNNKHISNLFKYIAATKRLE</sequence>
<dbReference type="Proteomes" id="UP000719766">
    <property type="component" value="Unassembled WGS sequence"/>
</dbReference>
<evidence type="ECO:0000313" key="2">
    <source>
        <dbReference type="EMBL" id="KAG1806372.1"/>
    </source>
</evidence>
<evidence type="ECO:0000313" key="3">
    <source>
        <dbReference type="Proteomes" id="UP000719766"/>
    </source>
</evidence>
<proteinExistence type="predicted"/>
<name>A0A9P7DYV6_9AGAM</name>
<reference evidence="2" key="1">
    <citation type="journal article" date="2020" name="New Phytol.">
        <title>Comparative genomics reveals dynamic genome evolution in host specialist ectomycorrhizal fungi.</title>
        <authorList>
            <person name="Lofgren L.A."/>
            <person name="Nguyen N.H."/>
            <person name="Vilgalys R."/>
            <person name="Ruytinx J."/>
            <person name="Liao H.L."/>
            <person name="Branco S."/>
            <person name="Kuo A."/>
            <person name="LaButti K."/>
            <person name="Lipzen A."/>
            <person name="Andreopoulos W."/>
            <person name="Pangilinan J."/>
            <person name="Riley R."/>
            <person name="Hundley H."/>
            <person name="Na H."/>
            <person name="Barry K."/>
            <person name="Grigoriev I.V."/>
            <person name="Stajich J.E."/>
            <person name="Kennedy P.G."/>
        </authorList>
    </citation>
    <scope>NUCLEOTIDE SEQUENCE</scope>
    <source>
        <strain evidence="2">S12</strain>
    </source>
</reference>
<dbReference type="GeneID" id="64590706"/>
<dbReference type="GO" id="GO:0004523">
    <property type="term" value="F:RNA-DNA hybrid ribonuclease activity"/>
    <property type="evidence" value="ECO:0007669"/>
    <property type="project" value="InterPro"/>
</dbReference>
<feature type="non-terminal residue" evidence="2">
    <location>
        <position position="1"/>
    </location>
</feature>
<dbReference type="AlphaFoldDB" id="A0A9P7DYV6"/>
<dbReference type="OrthoDB" id="3044497at2759"/>
<gene>
    <name evidence="2" type="ORF">HD556DRAFT_1224218</name>
</gene>
<organism evidence="2 3">
    <name type="scientific">Suillus plorans</name>
    <dbReference type="NCBI Taxonomy" id="116603"/>
    <lineage>
        <taxon>Eukaryota</taxon>
        <taxon>Fungi</taxon>
        <taxon>Dikarya</taxon>
        <taxon>Basidiomycota</taxon>
        <taxon>Agaricomycotina</taxon>
        <taxon>Agaricomycetes</taxon>
        <taxon>Agaricomycetidae</taxon>
        <taxon>Boletales</taxon>
        <taxon>Suillineae</taxon>
        <taxon>Suillaceae</taxon>
        <taxon>Suillus</taxon>
    </lineage>
</organism>